<feature type="transmembrane region" description="Helical" evidence="2">
    <location>
        <begin position="20"/>
        <end position="40"/>
    </location>
</feature>
<evidence type="ECO:0000256" key="1">
    <source>
        <dbReference type="SAM" id="MobiDB-lite"/>
    </source>
</evidence>
<keyword evidence="2" id="KW-1133">Transmembrane helix</keyword>
<evidence type="ECO:0000256" key="2">
    <source>
        <dbReference type="SAM" id="Phobius"/>
    </source>
</evidence>
<protein>
    <submittedName>
        <fullName evidence="3">Uncharacterized protein</fullName>
    </submittedName>
</protein>
<feature type="region of interest" description="Disordered" evidence="1">
    <location>
        <begin position="208"/>
        <end position="251"/>
    </location>
</feature>
<gene>
    <name evidence="3" type="ORF">IFK94_00725</name>
</gene>
<keyword evidence="2" id="KW-0472">Membrane</keyword>
<evidence type="ECO:0000313" key="3">
    <source>
        <dbReference type="EMBL" id="MBD3866625.1"/>
    </source>
</evidence>
<reference evidence="3 4" key="1">
    <citation type="submission" date="2020-08" db="EMBL/GenBank/DDBJ databases">
        <title>Acidobacteriota in marine sediments use diverse sulfur dissimilation pathways.</title>
        <authorList>
            <person name="Wasmund K."/>
        </authorList>
    </citation>
    <scope>NUCLEOTIDE SEQUENCE [LARGE SCALE GENOMIC DNA]</scope>
    <source>
        <strain evidence="3">MAG AM4</strain>
    </source>
</reference>
<accession>A0A8J6XX12</accession>
<keyword evidence="2" id="KW-0812">Transmembrane</keyword>
<feature type="compositionally biased region" description="Acidic residues" evidence="1">
    <location>
        <begin position="212"/>
        <end position="233"/>
    </location>
</feature>
<dbReference type="AlphaFoldDB" id="A0A8J6XX12"/>
<organism evidence="3 4">
    <name type="scientific">Candidatus Polarisedimenticola svalbardensis</name>
    <dbReference type="NCBI Taxonomy" id="2886004"/>
    <lineage>
        <taxon>Bacteria</taxon>
        <taxon>Pseudomonadati</taxon>
        <taxon>Acidobacteriota</taxon>
        <taxon>Candidatus Polarisedimenticolia</taxon>
        <taxon>Candidatus Polarisedimenticolales</taxon>
        <taxon>Candidatus Polarisedimenticolaceae</taxon>
        <taxon>Candidatus Polarisedimenticola</taxon>
    </lineage>
</organism>
<name>A0A8J6XX12_9BACT</name>
<dbReference type="Proteomes" id="UP000648239">
    <property type="component" value="Unassembled WGS sequence"/>
</dbReference>
<evidence type="ECO:0000313" key="4">
    <source>
        <dbReference type="Proteomes" id="UP000648239"/>
    </source>
</evidence>
<comment type="caution">
    <text evidence="3">The sequence shown here is derived from an EMBL/GenBank/DDBJ whole genome shotgun (WGS) entry which is preliminary data.</text>
</comment>
<proteinExistence type="predicted"/>
<dbReference type="EMBL" id="JACXWD010000001">
    <property type="protein sequence ID" value="MBD3866625.1"/>
    <property type="molecule type" value="Genomic_DNA"/>
</dbReference>
<sequence>MMLQPIDLNLGTRPFRNNTLIWTGLGIGLLVVVWLSWWNYTTWQSESDALLTLRSDVNSIESQLMDLNRREMVSQDKIKAHDLELLSSQAGKANDVIMLKAFSWTRLFNRLETIQPYEVRMQAVRPVFRLGKKRARGSREADSTGHLEDQSVMVTVDGTAKNLKSFLAFETSLLEDQWFDRVEPERYSTTETGETQFSLRFHYYPNKLAEEPAPESEAGAEGEAEAAGEGSEESGDRQADAEATGVDGVVG</sequence>